<evidence type="ECO:0000313" key="1">
    <source>
        <dbReference type="EMBL" id="KTB29671.1"/>
    </source>
</evidence>
<gene>
    <name evidence="1" type="ORF">WG66_17749</name>
</gene>
<accession>A0A0W0F024</accession>
<organism evidence="1 2">
    <name type="scientific">Moniliophthora roreri</name>
    <name type="common">Frosty pod rot fungus</name>
    <name type="synonym">Monilia roreri</name>
    <dbReference type="NCBI Taxonomy" id="221103"/>
    <lineage>
        <taxon>Eukaryota</taxon>
        <taxon>Fungi</taxon>
        <taxon>Dikarya</taxon>
        <taxon>Basidiomycota</taxon>
        <taxon>Agaricomycotina</taxon>
        <taxon>Agaricomycetes</taxon>
        <taxon>Agaricomycetidae</taxon>
        <taxon>Agaricales</taxon>
        <taxon>Marasmiineae</taxon>
        <taxon>Marasmiaceae</taxon>
        <taxon>Moniliophthora</taxon>
    </lineage>
</organism>
<protein>
    <submittedName>
        <fullName evidence="1">Uncharacterized protein</fullName>
    </submittedName>
</protein>
<comment type="caution">
    <text evidence="1">The sequence shown here is derived from an EMBL/GenBank/DDBJ whole genome shotgun (WGS) entry which is preliminary data.</text>
</comment>
<dbReference type="EMBL" id="LATX01002418">
    <property type="protein sequence ID" value="KTB29671.1"/>
    <property type="molecule type" value="Genomic_DNA"/>
</dbReference>
<dbReference type="Proteomes" id="UP000054988">
    <property type="component" value="Unassembled WGS sequence"/>
</dbReference>
<proteinExistence type="predicted"/>
<evidence type="ECO:0000313" key="2">
    <source>
        <dbReference type="Proteomes" id="UP000054988"/>
    </source>
</evidence>
<dbReference type="AlphaFoldDB" id="A0A0W0F024"/>
<reference evidence="1 2" key="1">
    <citation type="submission" date="2015-12" db="EMBL/GenBank/DDBJ databases">
        <title>Draft genome sequence of Moniliophthora roreri, the causal agent of frosty pod rot of cacao.</title>
        <authorList>
            <person name="Aime M.C."/>
            <person name="Diaz-Valderrama J.R."/>
            <person name="Kijpornyongpan T."/>
            <person name="Phillips-Mora W."/>
        </authorList>
    </citation>
    <scope>NUCLEOTIDE SEQUENCE [LARGE SCALE GENOMIC DNA]</scope>
    <source>
        <strain evidence="1 2">MCA 2952</strain>
    </source>
</reference>
<sequence length="20" mass="2356">MFKVYMHLSSNQSSIFIPLI</sequence>
<name>A0A0W0F024_MONRR</name>